<sequence>MANVRLEVRAASQLAAVLEVPGVGAHLPVVPVVPVREVDHVLGEVVDGAAEDARPLPAVGALLRQQGRGFPGHRIEHADELVGVGEVAALERARGVHADQPATTDHLREADHGAGDVLRPPLARLRLVAVVVLVLVLAAVVVRLHRHAGVAEPGPEATFRGDVVVVERAADIEGGAPSRQLDRQLAARAERQVVRLAGEVARQGRDQRAQEGLLPRDVAGEAPVLVRAGRQLPGRDRRPRGAGSARDRLGQRRAAGAGGRGAAHHVELELRRERLAVLEGARQAHRRLDHVGAPALAVEQRAQVQLRARRRLGARRGRQARGQQQAGRGPQPGAER</sequence>
<keyword evidence="2" id="KW-0812">Transmembrane</keyword>
<feature type="region of interest" description="Disordered" evidence="1">
    <location>
        <begin position="307"/>
        <end position="336"/>
    </location>
</feature>
<protein>
    <submittedName>
        <fullName evidence="3">Uncharacterized protein</fullName>
    </submittedName>
</protein>
<name>D9PF05_9ZZZZ</name>
<evidence type="ECO:0000256" key="1">
    <source>
        <dbReference type="SAM" id="MobiDB-lite"/>
    </source>
</evidence>
<reference evidence="3" key="2">
    <citation type="journal article" date="2011" name="Microb. Ecol.">
        <title>Taxonomic and Functional Metagenomic Profiling of the Microbial Community in the Anoxic Sediment of a Sub-saline Shallow Lake (Laguna de Carrizo, Central Spain).</title>
        <authorList>
            <person name="Ferrer M."/>
            <person name="Guazzaroni M.E."/>
            <person name="Richter M."/>
            <person name="Garcia-Salamanca A."/>
            <person name="Yarza P."/>
            <person name="Suarez-Suarez A."/>
            <person name="Solano J."/>
            <person name="Alcaide M."/>
            <person name="van Dillewijn P."/>
            <person name="Molina-Henares M.A."/>
            <person name="Lopez-Cortes N."/>
            <person name="Al-Ramahi Y."/>
            <person name="Guerrero C."/>
            <person name="Acosta A."/>
            <person name="de Eugenio L.I."/>
            <person name="Martinez V."/>
            <person name="Marques S."/>
            <person name="Rojo F."/>
            <person name="Santero E."/>
            <person name="Genilloud O."/>
            <person name="Perez-Perez J."/>
            <person name="Rossello-Mora R."/>
            <person name="Ramos J.L."/>
        </authorList>
    </citation>
    <scope>NUCLEOTIDE SEQUENCE</scope>
</reference>
<dbReference type="EMBL" id="ADZX01000005">
    <property type="protein sequence ID" value="EFK97872.1"/>
    <property type="molecule type" value="Genomic_DNA"/>
</dbReference>
<reference evidence="3" key="1">
    <citation type="submission" date="2010-07" db="EMBL/GenBank/DDBJ databases">
        <authorList>
            <consortium name="CONSOLIDER consortium CSD2007-00005"/>
            <person name="Guazzaroni M.-E."/>
            <person name="Richter M."/>
            <person name="Garcia-Salamanca A."/>
            <person name="Yarza P."/>
            <person name="Ferrer M."/>
        </authorList>
    </citation>
    <scope>NUCLEOTIDE SEQUENCE</scope>
</reference>
<evidence type="ECO:0000256" key="2">
    <source>
        <dbReference type="SAM" id="Phobius"/>
    </source>
</evidence>
<feature type="region of interest" description="Disordered" evidence="1">
    <location>
        <begin position="225"/>
        <end position="265"/>
    </location>
</feature>
<evidence type="ECO:0000313" key="3">
    <source>
        <dbReference type="EMBL" id="EFK97872.1"/>
    </source>
</evidence>
<feature type="compositionally biased region" description="Low complexity" evidence="1">
    <location>
        <begin position="320"/>
        <end position="336"/>
    </location>
</feature>
<comment type="caution">
    <text evidence="3">The sequence shown here is derived from an EMBL/GenBank/DDBJ whole genome shotgun (WGS) entry which is preliminary data.</text>
</comment>
<feature type="compositionally biased region" description="Basic residues" evidence="1">
    <location>
        <begin position="307"/>
        <end position="319"/>
    </location>
</feature>
<proteinExistence type="predicted"/>
<dbReference type="AlphaFoldDB" id="D9PF05"/>
<feature type="transmembrane region" description="Helical" evidence="2">
    <location>
        <begin position="127"/>
        <end position="145"/>
    </location>
</feature>
<gene>
    <name evidence="3" type="ORF">LDC_0083</name>
</gene>
<organism evidence="3">
    <name type="scientific">sediment metagenome</name>
    <dbReference type="NCBI Taxonomy" id="749907"/>
    <lineage>
        <taxon>unclassified sequences</taxon>
        <taxon>metagenomes</taxon>
        <taxon>ecological metagenomes</taxon>
    </lineage>
</organism>
<keyword evidence="2" id="KW-1133">Transmembrane helix</keyword>
<accession>D9PF05</accession>
<keyword evidence="2" id="KW-0472">Membrane</keyword>